<dbReference type="eggNOG" id="COG0463">
    <property type="taxonomic scope" value="Bacteria"/>
</dbReference>
<dbReference type="PANTHER" id="PTHR22916:SF3">
    <property type="entry name" value="UDP-GLCNAC:BETAGAL BETA-1,3-N-ACETYLGLUCOSAMINYLTRANSFERASE-LIKE PROTEIN 1"/>
    <property type="match status" value="1"/>
</dbReference>
<dbReference type="Proteomes" id="UP000026923">
    <property type="component" value="Unassembled WGS sequence"/>
</dbReference>
<evidence type="ECO:0000259" key="1">
    <source>
        <dbReference type="Pfam" id="PF00535"/>
    </source>
</evidence>
<accession>A0A061JVV9</accession>
<feature type="domain" description="Glycosyltransferase 2-like" evidence="1">
    <location>
        <begin position="22"/>
        <end position="139"/>
    </location>
</feature>
<dbReference type="SUPFAM" id="SSF53448">
    <property type="entry name" value="Nucleotide-diphospho-sugar transferases"/>
    <property type="match status" value="1"/>
</dbReference>
<dbReference type="PANTHER" id="PTHR22916">
    <property type="entry name" value="GLYCOSYLTRANSFERASE"/>
    <property type="match status" value="1"/>
</dbReference>
<reference evidence="2 3" key="1">
    <citation type="journal article" date="2013" name="Genome Announc.">
        <title>Draft Genome of the Nitrogen-Fixing Bacterium Pseudomonas stutzeri Strain KOS6 Isolated from Industrial Hydrocarbon Sludge.</title>
        <authorList>
            <person name="Grigoryeva T.V."/>
            <person name="Laikov A.V."/>
            <person name="Naumova R.P."/>
            <person name="Manolov A.I."/>
            <person name="Larin A.K."/>
            <person name="Karpova I.Y."/>
            <person name="Semashko T.A."/>
            <person name="Alexeev D.G."/>
            <person name="Kostryukova E.S."/>
            <person name="Muller R."/>
            <person name="Govorun V.M."/>
        </authorList>
    </citation>
    <scope>NUCLEOTIDE SEQUENCE [LARGE SCALE GENOMIC DNA]</scope>
    <source>
        <strain evidence="2 3">KOS6</strain>
    </source>
</reference>
<organism evidence="2 3">
    <name type="scientific">Stutzerimonas stutzeri KOS6</name>
    <dbReference type="NCBI Taxonomy" id="1218352"/>
    <lineage>
        <taxon>Bacteria</taxon>
        <taxon>Pseudomonadati</taxon>
        <taxon>Pseudomonadota</taxon>
        <taxon>Gammaproteobacteria</taxon>
        <taxon>Pseudomonadales</taxon>
        <taxon>Pseudomonadaceae</taxon>
        <taxon>Stutzerimonas</taxon>
    </lineage>
</organism>
<protein>
    <submittedName>
        <fullName evidence="2">Glycosyl transferase family 2</fullName>
    </submittedName>
</protein>
<dbReference type="GO" id="GO:0016758">
    <property type="term" value="F:hexosyltransferase activity"/>
    <property type="evidence" value="ECO:0007669"/>
    <property type="project" value="UniProtKB-ARBA"/>
</dbReference>
<evidence type="ECO:0000313" key="3">
    <source>
        <dbReference type="Proteomes" id="UP000026923"/>
    </source>
</evidence>
<keyword evidence="2" id="KW-0808">Transferase</keyword>
<dbReference type="Gene3D" id="3.90.550.10">
    <property type="entry name" value="Spore Coat Polysaccharide Biosynthesis Protein SpsA, Chain A"/>
    <property type="match status" value="1"/>
</dbReference>
<dbReference type="RefSeq" id="WP_024162367.1">
    <property type="nucleotide sequence ID" value="NZ_KK020676.1"/>
</dbReference>
<dbReference type="HOGENOM" id="CLU_025996_4_4_6"/>
<evidence type="ECO:0000313" key="2">
    <source>
        <dbReference type="EMBL" id="EWC42644.1"/>
    </source>
</evidence>
<name>A0A061JVV9_STUST</name>
<dbReference type="AlphaFoldDB" id="A0A061JVV9"/>
<proteinExistence type="predicted"/>
<dbReference type="OrthoDB" id="9802649at2"/>
<dbReference type="InterPro" id="IPR001173">
    <property type="entry name" value="Glyco_trans_2-like"/>
</dbReference>
<dbReference type="EMBL" id="AMCZ02000003">
    <property type="protein sequence ID" value="EWC42644.1"/>
    <property type="molecule type" value="Genomic_DNA"/>
</dbReference>
<comment type="caution">
    <text evidence="2">The sequence shown here is derived from an EMBL/GenBank/DDBJ whole genome shotgun (WGS) entry which is preliminary data.</text>
</comment>
<gene>
    <name evidence="2" type="ORF">B597_004345</name>
</gene>
<dbReference type="InterPro" id="IPR029044">
    <property type="entry name" value="Nucleotide-diphossugar_trans"/>
</dbReference>
<sequence>MELKSERALIERWGGKTEPLLSIVCLTYNHAPFIRKTLESFLQQETDFPFEVIVHDDASTDTTAAIIADYAARYPAIIKPIYQTQNQFSLGVPFSTRLFARSAGKYIAYCEGDDYWTDPHKLQLQVDFLEQHRDYVMTYHDAFMFNSKGIIRSPQLTGKLRRDASALELMQGRPISTLTVCFRNLIQELPAELLGVEVLDICWWSLLGAYGKGKFIEEISPAAYRVHDGGIFSMRPSKQRIKMAMHAHYSLARYYDRIGNQTLYEHFLIQVFGECLSLISPFSKLQALSTIAQNIGLNLLRRLSPRLAKS</sequence>
<dbReference type="Pfam" id="PF00535">
    <property type="entry name" value="Glycos_transf_2"/>
    <property type="match status" value="1"/>
</dbReference>